<keyword evidence="5 8" id="KW-1133">Transmembrane helix</keyword>
<comment type="subcellular location">
    <subcellularLocation>
        <location evidence="1">Membrane</location>
        <topology evidence="1">Multi-pass membrane protein</topology>
    </subcellularLocation>
</comment>
<sequence>MVYSIHPFSIISSVIGYGSMNPATTLSFTIIGRIPLRYLFPLTTVQLIGSFFSSLVLFITYRESIIDGNKNCLPTSVDDDDDDVISLFVLTPSASHYVCFIDRVFVSTLTTLFVLLLRDKRNHKISRRYRCVYMAIFTTGRIGALSMNAGTSVNPTRDLGPRLAIAVCGWGLNAFKANNYYFWIPIVAPYLGSIIGAILYKITHCQSQFE</sequence>
<feature type="transmembrane region" description="Helical" evidence="8">
    <location>
        <begin position="94"/>
        <end position="117"/>
    </location>
</feature>
<organism evidence="9 10">
    <name type="scientific">Trichobilharzia regenti</name>
    <name type="common">Nasal bird schistosome</name>
    <dbReference type="NCBI Taxonomy" id="157069"/>
    <lineage>
        <taxon>Eukaryota</taxon>
        <taxon>Metazoa</taxon>
        <taxon>Spiralia</taxon>
        <taxon>Lophotrochozoa</taxon>
        <taxon>Platyhelminthes</taxon>
        <taxon>Trematoda</taxon>
        <taxon>Digenea</taxon>
        <taxon>Strigeidida</taxon>
        <taxon>Schistosomatoidea</taxon>
        <taxon>Schistosomatidae</taxon>
        <taxon>Trichobilharzia</taxon>
    </lineage>
</organism>
<dbReference type="PANTHER" id="PTHR43829">
    <property type="entry name" value="AQUAPORIN OR AQUAGLYCEROPORIN RELATED"/>
    <property type="match status" value="1"/>
</dbReference>
<evidence type="ECO:0000313" key="10">
    <source>
        <dbReference type="WBParaSite" id="TREG1_135690.1"/>
    </source>
</evidence>
<dbReference type="Proteomes" id="UP000050795">
    <property type="component" value="Unassembled WGS sequence"/>
</dbReference>
<evidence type="ECO:0008006" key="11">
    <source>
        <dbReference type="Google" id="ProtNLM"/>
    </source>
</evidence>
<keyword evidence="6 8" id="KW-0472">Membrane</keyword>
<dbReference type="WBParaSite" id="TREG1_135690.1">
    <property type="protein sequence ID" value="TREG1_135690.1"/>
    <property type="gene ID" value="TREG1_135690"/>
</dbReference>
<evidence type="ECO:0000256" key="4">
    <source>
        <dbReference type="ARBA" id="ARBA00022692"/>
    </source>
</evidence>
<comment type="similarity">
    <text evidence="2 7">Belongs to the MIP/aquaporin (TC 1.A.8) family.</text>
</comment>
<feature type="transmembrane region" description="Helical" evidence="8">
    <location>
        <begin position="38"/>
        <end position="61"/>
    </location>
</feature>
<feature type="transmembrane region" description="Helical" evidence="8">
    <location>
        <begin position="6"/>
        <end position="31"/>
    </location>
</feature>
<keyword evidence="4 7" id="KW-0812">Transmembrane</keyword>
<reference evidence="9" key="1">
    <citation type="submission" date="2022-06" db="EMBL/GenBank/DDBJ databases">
        <authorList>
            <person name="Berger JAMES D."/>
            <person name="Berger JAMES D."/>
        </authorList>
    </citation>
    <scope>NUCLEOTIDE SEQUENCE [LARGE SCALE GENOMIC DNA]</scope>
</reference>
<name>A0AA85J896_TRIRE</name>
<keyword evidence="9" id="KW-1185">Reference proteome</keyword>
<dbReference type="GO" id="GO:0015254">
    <property type="term" value="F:glycerol channel activity"/>
    <property type="evidence" value="ECO:0007669"/>
    <property type="project" value="TreeGrafter"/>
</dbReference>
<dbReference type="Gene3D" id="1.20.1080.10">
    <property type="entry name" value="Glycerol uptake facilitator protein"/>
    <property type="match status" value="1"/>
</dbReference>
<dbReference type="GO" id="GO:0015250">
    <property type="term" value="F:water channel activity"/>
    <property type="evidence" value="ECO:0007669"/>
    <property type="project" value="TreeGrafter"/>
</dbReference>
<dbReference type="SUPFAM" id="SSF81338">
    <property type="entry name" value="Aquaporin-like"/>
    <property type="match status" value="1"/>
</dbReference>
<dbReference type="AlphaFoldDB" id="A0AA85J896"/>
<feature type="transmembrane region" description="Helical" evidence="8">
    <location>
        <begin position="180"/>
        <end position="200"/>
    </location>
</feature>
<evidence type="ECO:0000256" key="5">
    <source>
        <dbReference type="ARBA" id="ARBA00022989"/>
    </source>
</evidence>
<dbReference type="InterPro" id="IPR023271">
    <property type="entry name" value="Aquaporin-like"/>
</dbReference>
<dbReference type="PANTHER" id="PTHR43829:SF9">
    <property type="entry name" value="AQUAPORIN-9"/>
    <property type="match status" value="1"/>
</dbReference>
<dbReference type="InterPro" id="IPR050363">
    <property type="entry name" value="MIP/Aquaporin"/>
</dbReference>
<dbReference type="Pfam" id="PF00230">
    <property type="entry name" value="MIP"/>
    <property type="match status" value="1"/>
</dbReference>
<evidence type="ECO:0000256" key="6">
    <source>
        <dbReference type="ARBA" id="ARBA00023136"/>
    </source>
</evidence>
<keyword evidence="3 7" id="KW-0813">Transport</keyword>
<reference evidence="10" key="2">
    <citation type="submission" date="2023-11" db="UniProtKB">
        <authorList>
            <consortium name="WormBaseParasite"/>
        </authorList>
    </citation>
    <scope>IDENTIFICATION</scope>
</reference>
<protein>
    <recommendedName>
        <fullName evidence="11">Aquaporin</fullName>
    </recommendedName>
</protein>
<feature type="transmembrane region" description="Helical" evidence="8">
    <location>
        <begin position="129"/>
        <end position="149"/>
    </location>
</feature>
<evidence type="ECO:0000256" key="8">
    <source>
        <dbReference type="SAM" id="Phobius"/>
    </source>
</evidence>
<evidence type="ECO:0000256" key="2">
    <source>
        <dbReference type="ARBA" id="ARBA00006175"/>
    </source>
</evidence>
<proteinExistence type="inferred from homology"/>
<dbReference type="PRINTS" id="PR00783">
    <property type="entry name" value="MINTRINSICP"/>
</dbReference>
<evidence type="ECO:0000313" key="9">
    <source>
        <dbReference type="Proteomes" id="UP000050795"/>
    </source>
</evidence>
<dbReference type="GO" id="GO:0005886">
    <property type="term" value="C:plasma membrane"/>
    <property type="evidence" value="ECO:0007669"/>
    <property type="project" value="TreeGrafter"/>
</dbReference>
<evidence type="ECO:0000256" key="7">
    <source>
        <dbReference type="RuleBase" id="RU000477"/>
    </source>
</evidence>
<accession>A0AA85J896</accession>
<dbReference type="InterPro" id="IPR000425">
    <property type="entry name" value="MIP"/>
</dbReference>
<evidence type="ECO:0000256" key="1">
    <source>
        <dbReference type="ARBA" id="ARBA00004141"/>
    </source>
</evidence>
<evidence type="ECO:0000256" key="3">
    <source>
        <dbReference type="ARBA" id="ARBA00022448"/>
    </source>
</evidence>